<gene>
    <name evidence="2" type="ORF">JOE66_000369</name>
</gene>
<accession>A0ABS2L1U1</accession>
<keyword evidence="3" id="KW-1185">Reference proteome</keyword>
<proteinExistence type="predicted"/>
<keyword evidence="2" id="KW-0378">Hydrolase</keyword>
<reference evidence="2 3" key="1">
    <citation type="submission" date="2021-01" db="EMBL/GenBank/DDBJ databases">
        <title>Sequencing the genomes of 1000 actinobacteria strains.</title>
        <authorList>
            <person name="Klenk H.-P."/>
        </authorList>
    </citation>
    <scope>NUCLEOTIDE SEQUENCE [LARGE SCALE GENOMIC DNA]</scope>
    <source>
        <strain evidence="2 3">DSM 13057</strain>
    </source>
</reference>
<name>A0ABS2L1U1_9MICO</name>
<feature type="domain" description="Nucleoside phosphorylase" evidence="1">
    <location>
        <begin position="13"/>
        <end position="269"/>
    </location>
</feature>
<dbReference type="CDD" id="cd09008">
    <property type="entry name" value="MTAN"/>
    <property type="match status" value="1"/>
</dbReference>
<dbReference type="Proteomes" id="UP000776164">
    <property type="component" value="Unassembled WGS sequence"/>
</dbReference>
<evidence type="ECO:0000313" key="2">
    <source>
        <dbReference type="EMBL" id="MBM7470735.1"/>
    </source>
</evidence>
<dbReference type="Gene3D" id="3.40.50.1580">
    <property type="entry name" value="Nucleoside phosphorylase domain"/>
    <property type="match status" value="1"/>
</dbReference>
<dbReference type="GO" id="GO:0008782">
    <property type="term" value="F:adenosylhomocysteine nucleosidase activity"/>
    <property type="evidence" value="ECO:0007669"/>
    <property type="project" value="UniProtKB-EC"/>
</dbReference>
<dbReference type="InterPro" id="IPR000845">
    <property type="entry name" value="Nucleoside_phosphorylase_d"/>
</dbReference>
<comment type="caution">
    <text evidence="2">The sequence shown here is derived from an EMBL/GenBank/DDBJ whole genome shotgun (WGS) entry which is preliminary data.</text>
</comment>
<keyword evidence="2" id="KW-0326">Glycosidase</keyword>
<dbReference type="InterPro" id="IPR035994">
    <property type="entry name" value="Nucleoside_phosphorylase_sf"/>
</dbReference>
<protein>
    <submittedName>
        <fullName evidence="2">Adenosylhomocysteine nucleosidase</fullName>
        <ecNumber evidence="2">3.2.2.9</ecNumber>
    </submittedName>
</protein>
<dbReference type="PANTHER" id="PTHR46832:SF1">
    <property type="entry name" value="5'-METHYLTHIOADENOSINE_S-ADENOSYLHOMOCYSTEINE NUCLEOSIDASE"/>
    <property type="match status" value="1"/>
</dbReference>
<dbReference type="EC" id="3.2.2.9" evidence="2"/>
<evidence type="ECO:0000259" key="1">
    <source>
        <dbReference type="Pfam" id="PF01048"/>
    </source>
</evidence>
<dbReference type="RefSeq" id="WP_205106443.1">
    <property type="nucleotide sequence ID" value="NZ_BAAAHT010000018.1"/>
</dbReference>
<dbReference type="SUPFAM" id="SSF53167">
    <property type="entry name" value="Purine and uridine phosphorylases"/>
    <property type="match status" value="1"/>
</dbReference>
<evidence type="ECO:0000313" key="3">
    <source>
        <dbReference type="Proteomes" id="UP000776164"/>
    </source>
</evidence>
<dbReference type="EMBL" id="JAFBBU010000001">
    <property type="protein sequence ID" value="MBM7470735.1"/>
    <property type="molecule type" value="Genomic_DNA"/>
</dbReference>
<dbReference type="PANTHER" id="PTHR46832">
    <property type="entry name" value="5'-METHYLTHIOADENOSINE/S-ADENOSYLHOMOCYSTEINE NUCLEOSIDASE"/>
    <property type="match status" value="1"/>
</dbReference>
<sequence length="274" mass="27748">MTDAIPRAASPRAVVIVAMDDEAAPFIERATAVGEPRSVGNAIIREITFAGVPVLLVRSGIGLVNAAGAATAAILATTQGPGSPVPVVISAGTAGGVGESVAVGDVVIGGTYINIDADARAFGYELGQVPGMPPSYSASPEHLDALADGSWMPALTIANFPADSNAPGAADSSTVSPETAPSTIHVGLIVSSYSFVSEPRALIIREQFAGALATDMESVAIAQTSFVHDRPFLSVRGISDLCGPVANADFLTHVDDAADRSAQVVAALLQYLLA</sequence>
<dbReference type="Pfam" id="PF01048">
    <property type="entry name" value="PNP_UDP_1"/>
    <property type="match status" value="1"/>
</dbReference>
<organism evidence="2 3">
    <name type="scientific">Subtercola frigoramans</name>
    <dbReference type="NCBI Taxonomy" id="120298"/>
    <lineage>
        <taxon>Bacteria</taxon>
        <taxon>Bacillati</taxon>
        <taxon>Actinomycetota</taxon>
        <taxon>Actinomycetes</taxon>
        <taxon>Micrococcales</taxon>
        <taxon>Microbacteriaceae</taxon>
        <taxon>Subtercola</taxon>
    </lineage>
</organism>